<dbReference type="PANTHER" id="PTHR32305:SF15">
    <property type="entry name" value="PROTEIN RHSA-RELATED"/>
    <property type="match status" value="1"/>
</dbReference>
<dbReference type="SUPFAM" id="SSF49313">
    <property type="entry name" value="Cadherin-like"/>
    <property type="match status" value="5"/>
</dbReference>
<dbReference type="Gene3D" id="2.60.40.10">
    <property type="entry name" value="Immunoglobulins"/>
    <property type="match status" value="5"/>
</dbReference>
<proteinExistence type="predicted"/>
<dbReference type="InterPro" id="IPR018392">
    <property type="entry name" value="LysM"/>
</dbReference>
<dbReference type="Gene3D" id="2.180.10.10">
    <property type="entry name" value="RHS repeat-associated core"/>
    <property type="match status" value="5"/>
</dbReference>
<dbReference type="Pfam" id="PF05345">
    <property type="entry name" value="He_PIG"/>
    <property type="match status" value="5"/>
</dbReference>
<feature type="region of interest" description="Disordered" evidence="1">
    <location>
        <begin position="3242"/>
        <end position="3262"/>
    </location>
</feature>
<dbReference type="InterPro" id="IPR006644">
    <property type="entry name" value="Cadg"/>
</dbReference>
<dbReference type="Pfam" id="PF05593">
    <property type="entry name" value="RHS_repeat"/>
    <property type="match status" value="11"/>
</dbReference>
<dbReference type="EMBL" id="BSOB01000054">
    <property type="protein sequence ID" value="GLQ95089.1"/>
    <property type="molecule type" value="Genomic_DNA"/>
</dbReference>
<evidence type="ECO:0000259" key="2">
    <source>
        <dbReference type="PROSITE" id="PS51782"/>
    </source>
</evidence>
<feature type="region of interest" description="Disordered" evidence="1">
    <location>
        <begin position="3529"/>
        <end position="3568"/>
    </location>
</feature>
<dbReference type="SMART" id="SM00257">
    <property type="entry name" value="LysM"/>
    <property type="match status" value="1"/>
</dbReference>
<evidence type="ECO:0000256" key="1">
    <source>
        <dbReference type="SAM" id="MobiDB-lite"/>
    </source>
</evidence>
<dbReference type="InterPro" id="IPR050708">
    <property type="entry name" value="T6SS_VgrG/RHS"/>
</dbReference>
<feature type="domain" description="LysM" evidence="2">
    <location>
        <begin position="2965"/>
        <end position="3012"/>
    </location>
</feature>
<keyword evidence="4" id="KW-1185">Reference proteome</keyword>
<dbReference type="InterPro" id="IPR031325">
    <property type="entry name" value="RHS_repeat"/>
</dbReference>
<evidence type="ECO:0000313" key="4">
    <source>
        <dbReference type="Proteomes" id="UP001156670"/>
    </source>
</evidence>
<dbReference type="PROSITE" id="PS51782">
    <property type="entry name" value="LYSM"/>
    <property type="match status" value="1"/>
</dbReference>
<sequence>MLYTIQGQPSGTTRNALGNVTAYQYNAFGEVSSTTTYAGQLTLTTTGTSSGATLNIATATTAQVTAALATPLAAPSGDANAVTLTTYTLDGQVATVTDGNGYQTARSYDAFGDVTQVQQQLSQPGSALTASNSTITTYTYDQRGEQLSETDGVGSSVARTASQTYDAFGRVTSRTDGNGHTVTYTYDNLGRQVTTSLTVQGTARTTQTTYDAFGQVLTETDALGNVTTYTYTVATHTATVTTPGGITTTTVKDAYGDTVSVTDGGGNTTTYTYDADGRLLTTTDALGNVSHRQYDVDGALIQTTDAAGHVVTTTYNASGKVLTQTVDPSGLNLVTTYAYDGQGRQLSITDPTGAVTTYSYDADGQVLTKVVNAGTGQLNLTTTYSYDGAGKTLTVTTGAGTSAATTTQYLYDNLERLSQTIVAPGSLNLTTAYTYDANNNLVTQTDANGNVTRYVYDEANELTYTVDGNGYAVWYWRDADGRNTATHAYSTALTTSQLASLAATPTLANANTIIQGLPNLASDQAPYHIYNADGQLIYTINGKLRTVEQYSYNGAGQLTATRTYTNVLGAGGLGTGQPVATIAAMITASSNDVQSWTVYNADGQAMFNIDGAGDVTQTIYDAAGRVTQTIAYATALTSTQLAGLGSTPTTAQIAALITTSTNDRTTTTSYDTAGRVAYSINASGAVTQTTYDADGRVTSTHAYATTLTSAQLATLGHTPTLAQIAAVLTTTANDAITYTVYDGAGEARYTIDPLGYVSETRYDATGRVIETLAYANAISTTTETSALQAGAAYSWLSGQVGGTTGSNPDSSAEATLTLYDAAGRHAFTVQQNGTVGQVTAYAYDANGNVTSQTVYGNTLTLSTGSSLSAQLTTAGVTTAVASFTTKETTRTVYDADNRALYTIDALNNVTQTTYDAFGRVTETQQYATPITLPGTISASTIAAAVNAAGTTGARITTTTYDERGDVLTIGDALGTNATYTYDGRGLKTSYTNRDGAVWTYTYDTAGRLVQTQSPSVTVGSYGSTGQFQSAANQYLYTTTTYDAFGDAVGTSQGYGASASAITTVSTTSYVYDAMGRRIQTTDALNHITTTTYNALGQAVVAKDGNGNFTYTVYDADGRVLDRIDGNSYITAYTYDAYGNVLSTTQYATALNTSAITGWSAGQPLTAAQVQQGLVTSSGNDRTTTTTYNQLNQKTQVVLSSIAYDLSMGVLGGNVATGLPTTTYTYDAYGNVTSTSQLVQGAYTSGSTTTPAVWATTYTYYDALNRAVMGVTPTGSYTSPQGYVTTTAYNAFGQVTSSTQYAQAISTSSITTTTPPGLPAAATQASGADRTTTTTYDAIGRVSTELDTGGYYTTSGSTTSYTTANVSNAYTYNGENQVLTQTHNGAVTTTTYDALGRVLTVTAPARSVLVSNWQSILEGTPADNLTTAALYTNVSPVTTYIYDAQGHALSTNVSAGGLTQQTYTGYNALGEQTEIYDAGGNAHYATYDANGNVLTQSYTLTGSTTVTTTNTYDANNQLLNTAVQRSGVSPYDSSTQQKYNAFGEVIAKGDNNGFEATYTYNAAGQQSSAPDSHGAVHTYGYDLVGNLVVDRSTVTGGASAVWTHNTYNLSDQVVSQITPATNAAAGENSASVSLSYDRWGNVTAKTDANGNTTTSQYDSQNHLIEQTGANVLVVSASGVYTWTNPIETWAYNVNGELQQQTDANGNTTIYSYDAVGNQTVVVDGTGAYTYTSYDALGRAVATQTPPVQTATGTLANITFTAYNNLNQVTGQGYFLLNAAGTARTQVAQGNYVLNANGDRLQSTDALGNTITYTYDSQHRVLTSTTPLNETTTYVYNVNGNLIHETDADGYSQSWVYNYFGQVQSHVDQSGATYTYTYDANSGLMTTETSNWTATGPSANTTSTLTYNYEAGGQLAGLTEAVTSGSSTVTSTYGFGYDTNGNEVLETISTQDGGGNAVKTQIVASYDSHSRLQQVTDENTAGSTPVATMRTVYVYDADGNRRAVFASSAYDPQGASSTSIAATPIPLTTGAPTLSTALINQTVSVSGSGFAAMSYSVAGSFSDPLGMGLTYTATGLPSWLSLNGTTGVFSGTPPVPTAAGSYTVTVTAMDVLGRSVSSSFTVTVPAVSPVFSSSAAAQTAMLASSFSYQAPAATDANGYGVTYSATGLPAGISFNASTRTFSGTATTVGSYTVTYTATPSTGPSTSTSFVITVPSATPTFTSTPGSQTVSPGTSWSYQAPAATNPNGYTISYSASGMPPGITFNASTRTFSGTATTGAAYTVTYTATSSGGVSVSTTFTITVSTVAPAFSGGVTNQSVQPGAGFSYQAPAATDANGYSITYSASGMPSGISFNASTRTFSGSSTAAGTSTVTYTATSSANTNNSVTFTITVAAATPVFSGGMSNQSATATLAMNSYTAPAASDANGVGITYSASNLPPGISFNASTRTFSGTPTTAGTYTVTYTATSADGPSASATFTIAVAAASPPVVTGGTDQANFTFNVSSTAQPVTFSNPMGRALSYTLTNNSVPGLSINSGSGALVYTPPAGTNSNQIDTVVTITATDPVDGLSYAQNVKVIVSTGHVGIRSAATPSTATPTRAATMAMAATPAATPAPSPTPNVQADWFTYDADNRVLVADGSLQSGAIVVNQNNTNSGVNVYDAAGNVIQYTSINSSGKQTIQKNYYNALNQLSMVQTTAPGGTTFGEYESRSYDADGRLIQDVIFNAPGSTETTTSGNFSDAGWVRTDTIYTYNADGELTDQSEYAENSAQNLIAKYGSGSAVQTSAYATQDETAPSSLPAVGAATDGALYLYSENSYTASSGYGYDADGNVLGYHTITGGSGTILNATPTAGTVGNQNAYVKQNGLLLATTTELPTSSSNTVTTNNTYNDLGELAAATDVVNGVTQTQDLAYTSGGRVLQKSTLSNGGTTTTYYASVNEAQLGSVDSAGNIDVLSTTGGFSNGSSGTQSYTVQAGDTLQSLAQAIYGDSNYYYILAQANGLSLTATLTAGMVLHIPQVTTTGNAYNTYQPYSAGNVISGGASGMETVAAMLALSVDAIFNQQSAIAQTVAQVEAQAAQEAAIQQQMEQEQAAANKAKQAAEQEQQLAAQAQANAESAQQQAAQAQEAAMQAEQQAKNARQQAASDTQQAQQDQLQSAQDIGQAKQGVEQAVAQIQQSQQAAFAAAAAAYVASKSPAARAAQAAQDNLWAYEMSGWNDSGVAADKSPNYSAWGDNPRLAVGLGVEARGDNPTLSDAAPPPDGLQGEDSDGIDVVKMPGGPGTYNIPGYSLATGGDGSQQSGGYSTSSALDNLNVAAIYGDINANDGVSSDYSLATAGAGVGDDQTGDASTDYGLGSFFSSNDQFGNVLSGDPSALSNYMSLNQQAAALDQDASNLTSDYSSLLTQSGNLDAQASSLLTQSGDLTSQYSSLLQQSGSDQTQSSTDLGNYNTAQSQYAASQSQLGQTQGAITLLNSSLASLTSDSSGLAANSTSADVSGGSSTGAFPSDAFVQNIIDTSPSTAYVPSNTLGSSPFTIGSPLTQSTDGDPVYSAGLDNNAGSTSGDAGSNTTSLSGVTGGVDTSAQTAGGLSLLTLLGNGPDSGSAALVNLFSSSQFQSLITPAQTIGPIPATLASSIYEANQQDMGYQLDQVMQAGSPDAAQSLQTDGALQALMQYSGNVIASAQAVANQSENGGLLVGQNPFTQGGNTGNPYDVLTKFAGQLGYFALPGGSEVDGSSLILNEAGSAGGNGSSVVLDLFGGKTSQVPGAINVDLVAQDGVRASALQLPFQDGAASQIVASNPYIPGGSGMMDYLPEASRVLQQDGQIFINSTARNPFGTLPDAETLQNLGLEVVQDRGPLLPQFQNNVFRFTDGNPIPSNSMRTTILQKTGGN</sequence>
<dbReference type="NCBIfam" id="TIGR01643">
    <property type="entry name" value="YD_repeat_2x"/>
    <property type="match status" value="13"/>
</dbReference>
<comment type="caution">
    <text evidence="3">The sequence shown here is derived from an EMBL/GenBank/DDBJ whole genome shotgun (WGS) entry which is preliminary data.</text>
</comment>
<dbReference type="RefSeq" id="WP_284322775.1">
    <property type="nucleotide sequence ID" value="NZ_BSOB01000054.1"/>
</dbReference>
<organism evidence="3 4">
    <name type="scientific">Dyella acidisoli</name>
    <dbReference type="NCBI Taxonomy" id="1867834"/>
    <lineage>
        <taxon>Bacteria</taxon>
        <taxon>Pseudomonadati</taxon>
        <taxon>Pseudomonadota</taxon>
        <taxon>Gammaproteobacteria</taxon>
        <taxon>Lysobacterales</taxon>
        <taxon>Rhodanobacteraceae</taxon>
        <taxon>Dyella</taxon>
    </lineage>
</organism>
<feature type="compositionally biased region" description="Polar residues" evidence="1">
    <location>
        <begin position="3529"/>
        <end position="3540"/>
    </location>
</feature>
<dbReference type="Gene3D" id="3.10.350.10">
    <property type="entry name" value="LysM domain"/>
    <property type="match status" value="1"/>
</dbReference>
<dbReference type="Proteomes" id="UP001156670">
    <property type="component" value="Unassembled WGS sequence"/>
</dbReference>
<reference evidence="4" key="1">
    <citation type="journal article" date="2019" name="Int. J. Syst. Evol. Microbiol.">
        <title>The Global Catalogue of Microorganisms (GCM) 10K type strain sequencing project: providing services to taxonomists for standard genome sequencing and annotation.</title>
        <authorList>
            <consortium name="The Broad Institute Genomics Platform"/>
            <consortium name="The Broad Institute Genome Sequencing Center for Infectious Disease"/>
            <person name="Wu L."/>
            <person name="Ma J."/>
        </authorList>
    </citation>
    <scope>NUCLEOTIDE SEQUENCE [LARGE SCALE GENOMIC DNA]</scope>
    <source>
        <strain evidence="4">NBRC 111980</strain>
    </source>
</reference>
<name>A0ABQ5XYA1_9GAMM</name>
<protein>
    <recommendedName>
        <fullName evidence="2">LysM domain-containing protein</fullName>
    </recommendedName>
</protein>
<evidence type="ECO:0000313" key="3">
    <source>
        <dbReference type="EMBL" id="GLQ95089.1"/>
    </source>
</evidence>
<dbReference type="CDD" id="cd00118">
    <property type="entry name" value="LysM"/>
    <property type="match status" value="1"/>
</dbReference>
<dbReference type="PANTHER" id="PTHR32305">
    <property type="match status" value="1"/>
</dbReference>
<dbReference type="InterPro" id="IPR013783">
    <property type="entry name" value="Ig-like_fold"/>
</dbReference>
<accession>A0ABQ5XYA1</accession>
<dbReference type="InterPro" id="IPR036779">
    <property type="entry name" value="LysM_dom_sf"/>
</dbReference>
<dbReference type="SMART" id="SM00736">
    <property type="entry name" value="CADG"/>
    <property type="match status" value="5"/>
</dbReference>
<dbReference type="InterPro" id="IPR015919">
    <property type="entry name" value="Cadherin-like_sf"/>
</dbReference>
<dbReference type="InterPro" id="IPR006530">
    <property type="entry name" value="YD"/>
</dbReference>
<dbReference type="Pfam" id="PF01476">
    <property type="entry name" value="LysM"/>
    <property type="match status" value="1"/>
</dbReference>
<feature type="region of interest" description="Disordered" evidence="1">
    <location>
        <begin position="3114"/>
        <end position="3154"/>
    </location>
</feature>
<feature type="compositionally biased region" description="Polar residues" evidence="1">
    <location>
        <begin position="3552"/>
        <end position="3568"/>
    </location>
</feature>
<dbReference type="Gene3D" id="3.90.930.1">
    <property type="match status" value="1"/>
</dbReference>
<gene>
    <name evidence="3" type="ORF">GCM10007901_40430</name>
</gene>